<dbReference type="PANTHER" id="PTHR43179">
    <property type="entry name" value="RHAMNOSYLTRANSFERASE WBBL"/>
    <property type="match status" value="1"/>
</dbReference>
<evidence type="ECO:0000313" key="6">
    <source>
        <dbReference type="Proteomes" id="UP000036908"/>
    </source>
</evidence>
<dbReference type="Gene3D" id="3.90.550.10">
    <property type="entry name" value="Spore Coat Polysaccharide Biosynthesis Protein SpsA, Chain A"/>
    <property type="match status" value="1"/>
</dbReference>
<dbReference type="PANTHER" id="PTHR43179:SF12">
    <property type="entry name" value="GALACTOFURANOSYLTRANSFERASE GLFT2"/>
    <property type="match status" value="1"/>
</dbReference>
<accession>A0A0L8ALN7</accession>
<dbReference type="Proteomes" id="UP000036908">
    <property type="component" value="Unassembled WGS sequence"/>
</dbReference>
<evidence type="ECO:0000256" key="1">
    <source>
        <dbReference type="ARBA" id="ARBA00006739"/>
    </source>
</evidence>
<proteinExistence type="inferred from homology"/>
<dbReference type="EMBL" id="JSVA01000008">
    <property type="protein sequence ID" value="KOF03107.1"/>
    <property type="molecule type" value="Genomic_DNA"/>
</dbReference>
<dbReference type="Pfam" id="PF00535">
    <property type="entry name" value="Glycos_transf_2"/>
    <property type="match status" value="1"/>
</dbReference>
<sequence length="335" mass="38344">MSNLSVALLNYNGKTHLENFLPSVVQFSTGHDVIVIDNGSTDGSVEFVTNNFPSVRLITYSKNYGFCGGYNKALKELDHEFVVLLNTDVQVSEGWISPILKLMESDSSLAAVQPKILDLKKQTHFEYAGASGGYLDILGYPFCRGRVFHTIEEDQNQYQETQDVFWASGASLFVRRSAYFEAGGLDEDFFAHMEEIDLCWRFWNLGYKVKVCPESVVYHLGGGTLDKSSPRKTYLNFRNGLTILLKNEITSDLFWKFPIRLILDWLAIAQFSILSGLPHGFAIIRAHFDFMRSIPSQIKKRKSAKRLSQNNPRYRGLVIWDYFLRQKKTYQKINP</sequence>
<dbReference type="RefSeq" id="WP_053223027.1">
    <property type="nucleotide sequence ID" value="NZ_JSVA01000008.1"/>
</dbReference>
<evidence type="ECO:0000256" key="3">
    <source>
        <dbReference type="ARBA" id="ARBA00022679"/>
    </source>
</evidence>
<dbReference type="OrthoDB" id="9771846at2"/>
<evidence type="ECO:0000259" key="4">
    <source>
        <dbReference type="Pfam" id="PF00535"/>
    </source>
</evidence>
<feature type="domain" description="Glycosyltransferase 2-like" evidence="4">
    <location>
        <begin position="5"/>
        <end position="113"/>
    </location>
</feature>
<protein>
    <submittedName>
        <fullName evidence="5">Glycosyl transferase family 2</fullName>
    </submittedName>
</protein>
<dbReference type="SUPFAM" id="SSF53448">
    <property type="entry name" value="Nucleotide-diphospho-sugar transferases"/>
    <property type="match status" value="1"/>
</dbReference>
<keyword evidence="6" id="KW-1185">Reference proteome</keyword>
<name>A0A0L8ALN7_9BACT</name>
<dbReference type="GO" id="GO:0016757">
    <property type="term" value="F:glycosyltransferase activity"/>
    <property type="evidence" value="ECO:0007669"/>
    <property type="project" value="UniProtKB-KW"/>
</dbReference>
<dbReference type="PATRIC" id="fig|1566026.4.peg.3266"/>
<evidence type="ECO:0000313" key="5">
    <source>
        <dbReference type="EMBL" id="KOF03107.1"/>
    </source>
</evidence>
<dbReference type="CDD" id="cd04186">
    <property type="entry name" value="GT_2_like_c"/>
    <property type="match status" value="1"/>
</dbReference>
<evidence type="ECO:0000256" key="2">
    <source>
        <dbReference type="ARBA" id="ARBA00022676"/>
    </source>
</evidence>
<comment type="caution">
    <text evidence="5">The sequence shown here is derived from an EMBL/GenBank/DDBJ whole genome shotgun (WGS) entry which is preliminary data.</text>
</comment>
<dbReference type="InterPro" id="IPR029044">
    <property type="entry name" value="Nucleotide-diphossugar_trans"/>
</dbReference>
<gene>
    <name evidence="5" type="ORF">OB69_07175</name>
</gene>
<keyword evidence="2" id="KW-0328">Glycosyltransferase</keyword>
<dbReference type="AlphaFoldDB" id="A0A0L8ALN7"/>
<reference evidence="6" key="1">
    <citation type="submission" date="2014-11" db="EMBL/GenBank/DDBJ databases">
        <title>Genome sequencing of Roseivirga sp. D-25.</title>
        <authorList>
            <person name="Selvaratnam C."/>
            <person name="Thevarajoo S."/>
            <person name="Goh K.M."/>
            <person name="Eee R."/>
            <person name="Chan K.-G."/>
            <person name="Chong C.S."/>
        </authorList>
    </citation>
    <scope>NUCLEOTIDE SEQUENCE [LARGE SCALE GENOMIC DNA]</scope>
    <source>
        <strain evidence="6">D-25</strain>
    </source>
</reference>
<organism evidence="5 6">
    <name type="scientific">Roseivirga seohaensis subsp. aquiponti</name>
    <dbReference type="NCBI Taxonomy" id="1566026"/>
    <lineage>
        <taxon>Bacteria</taxon>
        <taxon>Pseudomonadati</taxon>
        <taxon>Bacteroidota</taxon>
        <taxon>Cytophagia</taxon>
        <taxon>Cytophagales</taxon>
        <taxon>Roseivirgaceae</taxon>
        <taxon>Roseivirga</taxon>
    </lineage>
</organism>
<comment type="similarity">
    <text evidence="1">Belongs to the glycosyltransferase 2 family.</text>
</comment>
<keyword evidence="3 5" id="KW-0808">Transferase</keyword>
<dbReference type="InterPro" id="IPR001173">
    <property type="entry name" value="Glyco_trans_2-like"/>
</dbReference>